<dbReference type="Proteomes" id="UP000523447">
    <property type="component" value="Unassembled WGS sequence"/>
</dbReference>
<dbReference type="AlphaFoldDB" id="A0A7X6M231"/>
<protein>
    <submittedName>
        <fullName evidence="1">Uncharacterized protein</fullName>
    </submittedName>
</protein>
<dbReference type="RefSeq" id="WP_040721298.1">
    <property type="nucleotide sequence ID" value="NZ_CAWPHS010000029.1"/>
</dbReference>
<accession>A0A7X6M231</accession>
<reference evidence="1 2" key="1">
    <citation type="submission" date="2020-04" db="EMBL/GenBank/DDBJ databases">
        <title>MicrobeNet Type strains.</title>
        <authorList>
            <person name="Nicholson A.C."/>
        </authorList>
    </citation>
    <scope>NUCLEOTIDE SEQUENCE [LARGE SCALE GENOMIC DNA]</scope>
    <source>
        <strain evidence="1 2">DSM 44445</strain>
    </source>
</reference>
<keyword evidence="2" id="KW-1185">Reference proteome</keyword>
<comment type="caution">
    <text evidence="1">The sequence shown here is derived from an EMBL/GenBank/DDBJ whole genome shotgun (WGS) entry which is preliminary data.</text>
</comment>
<gene>
    <name evidence="1" type="ORF">HGA07_24835</name>
</gene>
<dbReference type="EMBL" id="JAAXPE010000035">
    <property type="protein sequence ID" value="NKY88828.1"/>
    <property type="molecule type" value="Genomic_DNA"/>
</dbReference>
<evidence type="ECO:0000313" key="1">
    <source>
        <dbReference type="EMBL" id="NKY88828.1"/>
    </source>
</evidence>
<proteinExistence type="predicted"/>
<sequence length="399" mass="43963">MGLQDQQYAFAQHVVLRLAKSRAAGSARLRCQPEEFAIEVGDDHVLYLGNLFHETADMDGADRDARIDRFVSAMLRPAPPENTWDEVRERLRPILRPATYGIAEDGARPLTRAAFPFTVEMVAIDRPDSRAIVTVSDAEKWGVPSEDIFAQARANLRNGIAPMDLEPGSIIRFVDDGNGYFSSYLLDPDWLAGLAGPDTRPVAFVPDVDTLIVAPDDPELLGSLFEMAEDQYREATRPLSPQAYTLDAHGVVVPFDTAGPHALLPAARRAATGLAVTEYSIQADWLRTRFDDGSDIDELDLAPAFIATPYVHEDESGPRTVTTWGEGVEYLLPRADYIAFCVMDEQEEITTLCTVPFTTAIELTGITPVPGLTPPRYEARHWPDRDTLAALVRADVVLA</sequence>
<organism evidence="1 2">
    <name type="scientific">Nocardia veterana</name>
    <dbReference type="NCBI Taxonomy" id="132249"/>
    <lineage>
        <taxon>Bacteria</taxon>
        <taxon>Bacillati</taxon>
        <taxon>Actinomycetota</taxon>
        <taxon>Actinomycetes</taxon>
        <taxon>Mycobacteriales</taxon>
        <taxon>Nocardiaceae</taxon>
        <taxon>Nocardia</taxon>
    </lineage>
</organism>
<evidence type="ECO:0000313" key="2">
    <source>
        <dbReference type="Proteomes" id="UP000523447"/>
    </source>
</evidence>
<name>A0A7X6M231_9NOCA</name>